<keyword evidence="5 12" id="KW-0812">Transmembrane</keyword>
<dbReference type="GO" id="GO:0006814">
    <property type="term" value="P:sodium ion transport"/>
    <property type="evidence" value="ECO:0007669"/>
    <property type="project" value="UniProtKB-KW"/>
</dbReference>
<feature type="transmembrane region" description="Helical" evidence="12">
    <location>
        <begin position="444"/>
        <end position="467"/>
    </location>
</feature>
<dbReference type="GO" id="GO:0015293">
    <property type="term" value="F:symporter activity"/>
    <property type="evidence" value="ECO:0007669"/>
    <property type="project" value="TreeGrafter"/>
</dbReference>
<evidence type="ECO:0000256" key="8">
    <source>
        <dbReference type="ARBA" id="ARBA00023065"/>
    </source>
</evidence>
<dbReference type="InterPro" id="IPR038377">
    <property type="entry name" value="Na/Glc_symporter_sf"/>
</dbReference>
<feature type="transmembrane region" description="Helical" evidence="12">
    <location>
        <begin position="190"/>
        <end position="212"/>
    </location>
</feature>
<dbReference type="AlphaFoldDB" id="A0A1Q2MAZ6"/>
<dbReference type="InterPro" id="IPR001734">
    <property type="entry name" value="Na/solute_symporter"/>
</dbReference>
<feature type="transmembrane region" description="Helical" evidence="12">
    <location>
        <begin position="328"/>
        <end position="350"/>
    </location>
</feature>
<keyword evidence="3" id="KW-0813">Transport</keyword>
<evidence type="ECO:0000256" key="5">
    <source>
        <dbReference type="ARBA" id="ARBA00022692"/>
    </source>
</evidence>
<feature type="transmembrane region" description="Helical" evidence="12">
    <location>
        <begin position="283"/>
        <end position="308"/>
    </location>
</feature>
<dbReference type="EMBL" id="CP019646">
    <property type="protein sequence ID" value="AQQ69844.1"/>
    <property type="molecule type" value="Genomic_DNA"/>
</dbReference>
<keyword evidence="14" id="KW-1185">Reference proteome</keyword>
<dbReference type="PROSITE" id="PS50283">
    <property type="entry name" value="NA_SOLUT_SYMP_3"/>
    <property type="match status" value="1"/>
</dbReference>
<keyword evidence="8" id="KW-0406">Ion transport</keyword>
<dbReference type="NCBIfam" id="TIGR00813">
    <property type="entry name" value="sss"/>
    <property type="match status" value="1"/>
</dbReference>
<evidence type="ECO:0000256" key="10">
    <source>
        <dbReference type="ARBA" id="ARBA00023201"/>
    </source>
</evidence>
<evidence type="ECO:0000256" key="9">
    <source>
        <dbReference type="ARBA" id="ARBA00023136"/>
    </source>
</evidence>
<dbReference type="GO" id="GO:0005886">
    <property type="term" value="C:plasma membrane"/>
    <property type="evidence" value="ECO:0007669"/>
    <property type="project" value="UniProtKB-SubCell"/>
</dbReference>
<feature type="transmembrane region" description="Helical" evidence="12">
    <location>
        <begin position="390"/>
        <end position="408"/>
    </location>
</feature>
<keyword evidence="10" id="KW-0739">Sodium transport</keyword>
<protein>
    <submittedName>
        <fullName evidence="13">Na(+)/glucose symporter</fullName>
    </submittedName>
</protein>
<feature type="transmembrane region" description="Helical" evidence="12">
    <location>
        <begin position="22"/>
        <end position="39"/>
    </location>
</feature>
<reference evidence="14" key="1">
    <citation type="submission" date="2017-02" db="EMBL/GenBank/DDBJ databases">
        <title>Comparative genomics and description of representatives of a novel lineage of planctomycetes thriving in anoxic sediments.</title>
        <authorList>
            <person name="Spring S."/>
            <person name="Bunk B."/>
            <person name="Sproer C."/>
        </authorList>
    </citation>
    <scope>NUCLEOTIDE SEQUENCE [LARGE SCALE GENOMIC DNA]</scope>
    <source>
        <strain evidence="14">SM-Chi-D1</strain>
    </source>
</reference>
<feature type="transmembrane region" description="Helical" evidence="12">
    <location>
        <begin position="414"/>
        <end position="437"/>
    </location>
</feature>
<evidence type="ECO:0000256" key="3">
    <source>
        <dbReference type="ARBA" id="ARBA00022448"/>
    </source>
</evidence>
<evidence type="ECO:0000256" key="7">
    <source>
        <dbReference type="ARBA" id="ARBA00023053"/>
    </source>
</evidence>
<evidence type="ECO:0000313" key="14">
    <source>
        <dbReference type="Proteomes" id="UP000188181"/>
    </source>
</evidence>
<keyword evidence="6 12" id="KW-1133">Transmembrane helix</keyword>
<evidence type="ECO:0000256" key="2">
    <source>
        <dbReference type="ARBA" id="ARBA00006434"/>
    </source>
</evidence>
<keyword evidence="9 12" id="KW-0472">Membrane</keyword>
<keyword evidence="7" id="KW-0915">Sodium</keyword>
<dbReference type="STRING" id="1851148.SMSP2_00178"/>
<comment type="subcellular location">
    <subcellularLocation>
        <location evidence="1">Cell membrane</location>
        <topology evidence="1">Multi-pass membrane protein</topology>
    </subcellularLocation>
</comment>
<evidence type="ECO:0000313" key="13">
    <source>
        <dbReference type="EMBL" id="AQQ69844.1"/>
    </source>
</evidence>
<evidence type="ECO:0000256" key="4">
    <source>
        <dbReference type="ARBA" id="ARBA00022475"/>
    </source>
</evidence>
<feature type="transmembrane region" description="Helical" evidence="12">
    <location>
        <begin position="90"/>
        <end position="112"/>
    </location>
</feature>
<dbReference type="PANTHER" id="PTHR42985">
    <property type="entry name" value="SODIUM-COUPLED MONOCARBOXYLATE TRANSPORTER"/>
    <property type="match status" value="1"/>
</dbReference>
<dbReference type="Proteomes" id="UP000188181">
    <property type="component" value="Chromosome"/>
</dbReference>
<dbReference type="OrthoDB" id="9810181at2"/>
<keyword evidence="4" id="KW-1003">Cell membrane</keyword>
<dbReference type="Gene3D" id="1.20.1730.10">
    <property type="entry name" value="Sodium/glucose cotransporter"/>
    <property type="match status" value="1"/>
</dbReference>
<dbReference type="Pfam" id="PF00474">
    <property type="entry name" value="SSF"/>
    <property type="match status" value="1"/>
</dbReference>
<proteinExistence type="inferred from homology"/>
<gene>
    <name evidence="13" type="primary">sglT_2</name>
    <name evidence="13" type="ORF">SMSP2_00178</name>
</gene>
<dbReference type="RefSeq" id="WP_146682149.1">
    <property type="nucleotide sequence ID" value="NZ_CP019646.1"/>
</dbReference>
<name>A0A1Q2MAZ6_9BACT</name>
<accession>A0A1Q2MAZ6</accession>
<dbReference type="KEGG" id="pbas:SMSP2_00178"/>
<dbReference type="PANTHER" id="PTHR42985:SF40">
    <property type="entry name" value="LD47995P-RELATED"/>
    <property type="match status" value="1"/>
</dbReference>
<evidence type="ECO:0000256" key="1">
    <source>
        <dbReference type="ARBA" id="ARBA00004651"/>
    </source>
</evidence>
<evidence type="ECO:0000256" key="6">
    <source>
        <dbReference type="ARBA" id="ARBA00022989"/>
    </source>
</evidence>
<feature type="transmembrane region" description="Helical" evidence="12">
    <location>
        <begin position="166"/>
        <end position="183"/>
    </location>
</feature>
<dbReference type="InterPro" id="IPR051163">
    <property type="entry name" value="Sodium:Solute_Symporter_SSF"/>
</dbReference>
<evidence type="ECO:0000256" key="12">
    <source>
        <dbReference type="SAM" id="Phobius"/>
    </source>
</evidence>
<evidence type="ECO:0000256" key="11">
    <source>
        <dbReference type="RuleBase" id="RU362091"/>
    </source>
</evidence>
<feature type="transmembrane region" description="Helical" evidence="12">
    <location>
        <begin position="59"/>
        <end position="84"/>
    </location>
</feature>
<comment type="similarity">
    <text evidence="2 11">Belongs to the sodium:solute symporter (SSF) (TC 2.A.21) family.</text>
</comment>
<feature type="transmembrane region" description="Helical" evidence="12">
    <location>
        <begin position="133"/>
        <end position="160"/>
    </location>
</feature>
<feature type="transmembrane region" description="Helical" evidence="12">
    <location>
        <begin position="245"/>
        <end position="262"/>
    </location>
</feature>
<organism evidence="13 14">
    <name type="scientific">Limihaloglobus sulfuriphilus</name>
    <dbReference type="NCBI Taxonomy" id="1851148"/>
    <lineage>
        <taxon>Bacteria</taxon>
        <taxon>Pseudomonadati</taxon>
        <taxon>Planctomycetota</taxon>
        <taxon>Phycisphaerae</taxon>
        <taxon>Sedimentisphaerales</taxon>
        <taxon>Sedimentisphaeraceae</taxon>
        <taxon>Limihaloglobus</taxon>
    </lineage>
</organism>
<feature type="transmembrane region" description="Helical" evidence="12">
    <location>
        <begin position="479"/>
        <end position="499"/>
    </location>
</feature>
<dbReference type="CDD" id="cd11495">
    <property type="entry name" value="SLC5sbd_NIS-like_u3"/>
    <property type="match status" value="1"/>
</dbReference>
<sequence>MFNTLLAVAETESVINFRLPDIIVILIFLIGMALVGVYFSRKNNSTEEYFLGNRSFPGWAIGISMLGTSISSVTFLALPAAAYVLDYRNIIPNLTLPIVAVFAIIFFIPYFRERKITSAFEFLEHRFSHWVRLYASLSFVFLQLLRLSTVLYLVSIPIAFITGQHIILVIIIGGIFISFYTVLGGIEAVIWTDVVQTIILLGGGIVCFGVIVTKMPEGLSQIIDIGLAHDKFSIGSFELNLNERTFFTMLLIGLIGFTTEYSSNQNVIQRYIAAKSMREARKATAICAILSVPTWLSFFFLGTCLFAIYKVFPDQAVANMDPDQVLPYFILTQIPAGVAGLIIAACLAAAMSSLDSSINAISTLVTVDFLKRYISTERDDTYYLKMAKTFAMIAGTMMILGAIAFHFIPRESIVDLGFILSSVFGGCILGIFLLGFFVKRIDNFSIITGMAAAIALNLYLMMSFFGWLPAKLTFVFHEYWTAALVNITLVVVACGTSLFRSPKTSTPQT</sequence>